<keyword evidence="2 5" id="KW-0812">Transmembrane</keyword>
<evidence type="ECO:0000256" key="2">
    <source>
        <dbReference type="ARBA" id="ARBA00022692"/>
    </source>
</evidence>
<sequence>MAETKEWIIAIVGYILALISPLLGVIAGAIIYFTQKENPFLSKHGKYIIIVAVAVWIIGIILVLGGIVPSLI</sequence>
<protein>
    <submittedName>
        <fullName evidence="6">Uncharacterized protein</fullName>
    </submittedName>
</protein>
<evidence type="ECO:0000313" key="6">
    <source>
        <dbReference type="EMBL" id="PWB87299.1"/>
    </source>
</evidence>
<keyword evidence="3 5" id="KW-1133">Transmembrane helix</keyword>
<evidence type="ECO:0000256" key="3">
    <source>
        <dbReference type="ARBA" id="ARBA00022989"/>
    </source>
</evidence>
<feature type="transmembrane region" description="Helical" evidence="5">
    <location>
        <begin position="7"/>
        <end position="35"/>
    </location>
</feature>
<evidence type="ECO:0000256" key="1">
    <source>
        <dbReference type="ARBA" id="ARBA00004141"/>
    </source>
</evidence>
<proteinExistence type="predicted"/>
<name>A0A315XQF9_9EURY</name>
<comment type="subcellular location">
    <subcellularLocation>
        <location evidence="1">Membrane</location>
        <topology evidence="1">Multi-pass membrane protein</topology>
    </subcellularLocation>
</comment>
<dbReference type="AlphaFoldDB" id="A0A315XQF9"/>
<dbReference type="Pfam" id="PF09685">
    <property type="entry name" value="MamF_MmsF"/>
    <property type="match status" value="1"/>
</dbReference>
<keyword evidence="7" id="KW-1185">Reference proteome</keyword>
<evidence type="ECO:0000256" key="5">
    <source>
        <dbReference type="SAM" id="Phobius"/>
    </source>
</evidence>
<comment type="caution">
    <text evidence="6">The sequence shown here is derived from an EMBL/GenBank/DDBJ whole genome shotgun (WGS) entry which is preliminary data.</text>
</comment>
<reference evidence="6 7" key="1">
    <citation type="submission" date="2017-03" db="EMBL/GenBank/DDBJ databases">
        <title>Genome sequence of Methanobrevibacter thaueri.</title>
        <authorList>
            <person name="Poehlein A."/>
            <person name="Seedorf H."/>
            <person name="Daniel R."/>
        </authorList>
    </citation>
    <scope>NUCLEOTIDE SEQUENCE [LARGE SCALE GENOMIC DNA]</scope>
    <source>
        <strain evidence="6 7">DSM 11995</strain>
    </source>
</reference>
<evidence type="ECO:0000313" key="7">
    <source>
        <dbReference type="Proteomes" id="UP000251717"/>
    </source>
</evidence>
<feature type="transmembrane region" description="Helical" evidence="5">
    <location>
        <begin position="47"/>
        <end position="68"/>
    </location>
</feature>
<dbReference type="InterPro" id="IPR019109">
    <property type="entry name" value="MamF_MmsF"/>
</dbReference>
<evidence type="ECO:0000256" key="4">
    <source>
        <dbReference type="ARBA" id="ARBA00023136"/>
    </source>
</evidence>
<gene>
    <name evidence="6" type="ORF">MBBTH_10960</name>
</gene>
<organism evidence="6 7">
    <name type="scientific">Methanobrevibacter thaueri</name>
    <dbReference type="NCBI Taxonomy" id="190975"/>
    <lineage>
        <taxon>Archaea</taxon>
        <taxon>Methanobacteriati</taxon>
        <taxon>Methanobacteriota</taxon>
        <taxon>Methanomada group</taxon>
        <taxon>Methanobacteria</taxon>
        <taxon>Methanobacteriales</taxon>
        <taxon>Methanobacteriaceae</taxon>
        <taxon>Methanobrevibacter</taxon>
    </lineage>
</organism>
<dbReference type="EMBL" id="MZGS01000021">
    <property type="protein sequence ID" value="PWB87299.1"/>
    <property type="molecule type" value="Genomic_DNA"/>
</dbReference>
<dbReference type="RefSeq" id="WP_116592050.1">
    <property type="nucleotide sequence ID" value="NZ_JBGUNC010000065.1"/>
</dbReference>
<keyword evidence="4 5" id="KW-0472">Membrane</keyword>
<accession>A0A315XQF9</accession>
<dbReference type="Proteomes" id="UP000251717">
    <property type="component" value="Unassembled WGS sequence"/>
</dbReference>